<dbReference type="AlphaFoldDB" id="A0A2G5HK46"/>
<organism evidence="10 12">
    <name type="scientific">Cercospora beticola</name>
    <name type="common">Sugarbeet leaf spot fungus</name>
    <dbReference type="NCBI Taxonomy" id="122368"/>
    <lineage>
        <taxon>Eukaryota</taxon>
        <taxon>Fungi</taxon>
        <taxon>Dikarya</taxon>
        <taxon>Ascomycota</taxon>
        <taxon>Pezizomycotina</taxon>
        <taxon>Dothideomycetes</taxon>
        <taxon>Dothideomycetidae</taxon>
        <taxon>Mycosphaerellales</taxon>
        <taxon>Mycosphaerellaceae</taxon>
        <taxon>Cercospora</taxon>
    </lineage>
</organism>
<feature type="compositionally biased region" description="Acidic residues" evidence="6">
    <location>
        <begin position="456"/>
        <end position="469"/>
    </location>
</feature>
<dbReference type="Proteomes" id="UP000230605">
    <property type="component" value="Chromosome 4"/>
</dbReference>
<dbReference type="InterPro" id="IPR018326">
    <property type="entry name" value="Rad4_beta-hairpin_dom1"/>
</dbReference>
<protein>
    <submittedName>
        <fullName evidence="10">DNA repair protein rhp42</fullName>
    </submittedName>
</protein>
<dbReference type="PANTHER" id="PTHR12135">
    <property type="entry name" value="DNA REPAIR PROTEIN XP-C / RAD4"/>
    <property type="match status" value="1"/>
</dbReference>
<feature type="region of interest" description="Disordered" evidence="6">
    <location>
        <begin position="1"/>
        <end position="131"/>
    </location>
</feature>
<keyword evidence="5" id="KW-0539">Nucleus</keyword>
<feature type="compositionally biased region" description="Low complexity" evidence="6">
    <location>
        <begin position="21"/>
        <end position="38"/>
    </location>
</feature>
<evidence type="ECO:0000313" key="13">
    <source>
        <dbReference type="Proteomes" id="UP001302367"/>
    </source>
</evidence>
<comment type="subcellular location">
    <subcellularLocation>
        <location evidence="1">Nucleus</location>
    </subcellularLocation>
</comment>
<evidence type="ECO:0000256" key="2">
    <source>
        <dbReference type="ARBA" id="ARBA00009525"/>
    </source>
</evidence>
<dbReference type="SMART" id="SM01030">
    <property type="entry name" value="BHD_1"/>
    <property type="match status" value="1"/>
</dbReference>
<dbReference type="Pfam" id="PF10404">
    <property type="entry name" value="BHD_2"/>
    <property type="match status" value="1"/>
</dbReference>
<keyword evidence="4" id="KW-0234">DNA repair</keyword>
<feature type="region of interest" description="Disordered" evidence="6">
    <location>
        <begin position="879"/>
        <end position="1170"/>
    </location>
</feature>
<dbReference type="OrthoDB" id="300780at2759"/>
<dbReference type="GO" id="GO:0000111">
    <property type="term" value="C:nucleotide-excision repair factor 2 complex"/>
    <property type="evidence" value="ECO:0007669"/>
    <property type="project" value="TreeGrafter"/>
</dbReference>
<evidence type="ECO:0000313" key="11">
    <source>
        <dbReference type="EMBL" id="WPB01291.1"/>
    </source>
</evidence>
<dbReference type="InterPro" id="IPR036985">
    <property type="entry name" value="Transglutaminase-like_sf"/>
</dbReference>
<dbReference type="FunFam" id="3.30.70.2460:FF:000001">
    <property type="entry name" value="DNA repair protein Rad4 family"/>
    <property type="match status" value="1"/>
</dbReference>
<reference evidence="10 12" key="1">
    <citation type="submission" date="2015-10" db="EMBL/GenBank/DDBJ databases">
        <title>The cercosporin biosynthetic gene cluster was horizontally transferred to several fungal lineages and shown to be expanded in Cercospora beticola based on microsynteny with recipient genomes.</title>
        <authorList>
            <person name="De Jonge R."/>
            <person name="Ebert M.K."/>
            <person name="Suttle J.C."/>
            <person name="Jurick Ii W.M."/>
            <person name="Secor G.A."/>
            <person name="Thomma B.P."/>
            <person name="Van De Peer Y."/>
            <person name="Bolton M.D."/>
        </authorList>
    </citation>
    <scope>NUCLEOTIDE SEQUENCE [LARGE SCALE GENOMIC DNA]</scope>
    <source>
        <strain evidence="10 12">09-40</strain>
    </source>
</reference>
<dbReference type="InterPro" id="IPR004583">
    <property type="entry name" value="DNA_repair_Rad4"/>
</dbReference>
<feature type="domain" description="Rad4 beta-hairpin" evidence="8">
    <location>
        <begin position="694"/>
        <end position="757"/>
    </location>
</feature>
<evidence type="ECO:0000313" key="12">
    <source>
        <dbReference type="Proteomes" id="UP000230605"/>
    </source>
</evidence>
<feature type="compositionally biased region" description="Basic residues" evidence="6">
    <location>
        <begin position="406"/>
        <end position="416"/>
    </location>
</feature>
<feature type="domain" description="Rad4 beta-hairpin" evidence="7">
    <location>
        <begin position="635"/>
        <end position="692"/>
    </location>
</feature>
<dbReference type="PANTHER" id="PTHR12135:SF2">
    <property type="entry name" value="DNA REPAIR PROTEIN RAD34"/>
    <property type="match status" value="1"/>
</dbReference>
<evidence type="ECO:0000256" key="3">
    <source>
        <dbReference type="ARBA" id="ARBA00022763"/>
    </source>
</evidence>
<dbReference type="GO" id="GO:0006289">
    <property type="term" value="P:nucleotide-excision repair"/>
    <property type="evidence" value="ECO:0007669"/>
    <property type="project" value="InterPro"/>
</dbReference>
<evidence type="ECO:0000259" key="8">
    <source>
        <dbReference type="SMART" id="SM01031"/>
    </source>
</evidence>
<evidence type="ECO:0000313" key="10">
    <source>
        <dbReference type="EMBL" id="PIA92924.1"/>
    </source>
</evidence>
<dbReference type="InterPro" id="IPR018327">
    <property type="entry name" value="BHD_2"/>
</dbReference>
<dbReference type="InterPro" id="IPR018325">
    <property type="entry name" value="Rad4/PNGase_transGLS-fold"/>
</dbReference>
<gene>
    <name evidence="10" type="ORF">CB0940_04078</name>
    <name evidence="11" type="ORF">RHO25_005915</name>
</gene>
<dbReference type="EMBL" id="CP134187">
    <property type="protein sequence ID" value="WPB01291.1"/>
    <property type="molecule type" value="Genomic_DNA"/>
</dbReference>
<dbReference type="Pfam" id="PF10405">
    <property type="entry name" value="BHD_3"/>
    <property type="match status" value="1"/>
</dbReference>
<evidence type="ECO:0000256" key="6">
    <source>
        <dbReference type="SAM" id="MobiDB-lite"/>
    </source>
</evidence>
<dbReference type="Gene3D" id="3.90.260.10">
    <property type="entry name" value="Transglutaminase-like"/>
    <property type="match status" value="1"/>
</dbReference>
<dbReference type="InterPro" id="IPR018328">
    <property type="entry name" value="Rad4_beta-hairpin_dom3"/>
</dbReference>
<dbReference type="InterPro" id="IPR038765">
    <property type="entry name" value="Papain-like_cys_pep_sf"/>
</dbReference>
<comment type="similarity">
    <text evidence="2">Belongs to the XPC family.</text>
</comment>
<feature type="region of interest" description="Disordered" evidence="6">
    <location>
        <begin position="370"/>
        <end position="474"/>
    </location>
</feature>
<feature type="compositionally biased region" description="Basic residues" evidence="6">
    <location>
        <begin position="1110"/>
        <end position="1125"/>
    </location>
</feature>
<dbReference type="SMART" id="SM01032">
    <property type="entry name" value="BHD_3"/>
    <property type="match status" value="1"/>
</dbReference>
<dbReference type="Gene3D" id="2.20.20.110">
    <property type="entry name" value="Rad4, beta-hairpin domain BHD1"/>
    <property type="match status" value="1"/>
</dbReference>
<dbReference type="GO" id="GO:0003697">
    <property type="term" value="F:single-stranded DNA binding"/>
    <property type="evidence" value="ECO:0007669"/>
    <property type="project" value="TreeGrafter"/>
</dbReference>
<feature type="compositionally biased region" description="Basic and acidic residues" evidence="6">
    <location>
        <begin position="44"/>
        <end position="60"/>
    </location>
</feature>
<evidence type="ECO:0000256" key="5">
    <source>
        <dbReference type="ARBA" id="ARBA00023242"/>
    </source>
</evidence>
<feature type="compositionally biased region" description="Acidic residues" evidence="6">
    <location>
        <begin position="1002"/>
        <end position="1014"/>
    </location>
</feature>
<evidence type="ECO:0000259" key="9">
    <source>
        <dbReference type="SMART" id="SM01032"/>
    </source>
</evidence>
<feature type="domain" description="Rad4 beta-hairpin" evidence="9">
    <location>
        <begin position="764"/>
        <end position="838"/>
    </location>
</feature>
<name>A0A2G5HK46_CERBT</name>
<feature type="compositionally biased region" description="Acidic residues" evidence="6">
    <location>
        <begin position="61"/>
        <end position="81"/>
    </location>
</feature>
<keyword evidence="13" id="KW-1185">Reference proteome</keyword>
<accession>A0A2G5HK46</accession>
<dbReference type="InterPro" id="IPR042488">
    <property type="entry name" value="Rad4_BHD3_sf"/>
</dbReference>
<dbReference type="GO" id="GO:0003684">
    <property type="term" value="F:damaged DNA binding"/>
    <property type="evidence" value="ECO:0007669"/>
    <property type="project" value="InterPro"/>
</dbReference>
<feature type="compositionally biased region" description="Acidic residues" evidence="6">
    <location>
        <begin position="93"/>
        <end position="112"/>
    </location>
</feature>
<dbReference type="GO" id="GO:0006298">
    <property type="term" value="P:mismatch repair"/>
    <property type="evidence" value="ECO:0007669"/>
    <property type="project" value="TreeGrafter"/>
</dbReference>
<dbReference type="GO" id="GO:0005737">
    <property type="term" value="C:cytoplasm"/>
    <property type="evidence" value="ECO:0007669"/>
    <property type="project" value="TreeGrafter"/>
</dbReference>
<feature type="compositionally biased region" description="Basic and acidic residues" evidence="6">
    <location>
        <begin position="928"/>
        <end position="938"/>
    </location>
</feature>
<evidence type="ECO:0000256" key="4">
    <source>
        <dbReference type="ARBA" id="ARBA00023204"/>
    </source>
</evidence>
<feature type="compositionally biased region" description="Basic and acidic residues" evidence="6">
    <location>
        <begin position="372"/>
        <end position="389"/>
    </location>
</feature>
<dbReference type="GO" id="GO:0071942">
    <property type="term" value="C:XPC complex"/>
    <property type="evidence" value="ECO:0007669"/>
    <property type="project" value="TreeGrafter"/>
</dbReference>
<dbReference type="Pfam" id="PF03835">
    <property type="entry name" value="Rad4"/>
    <property type="match status" value="1"/>
</dbReference>
<feature type="compositionally biased region" description="Basic and acidic residues" evidence="6">
    <location>
        <begin position="1084"/>
        <end position="1099"/>
    </location>
</feature>
<dbReference type="SUPFAM" id="SSF54001">
    <property type="entry name" value="Cysteine proteinases"/>
    <property type="match status" value="1"/>
</dbReference>
<feature type="compositionally biased region" description="Basic residues" evidence="6">
    <location>
        <begin position="1"/>
        <end position="10"/>
    </location>
</feature>
<sequence length="1170" mass="130878">MPPFVSRKRHSDGASPPPPAKRAATTKAKSASKQAKATLFDAADTPRKTKSAAETKKFLESLDDDDDDVSLSEVDSDEFEDVPPAKRQKMAANDEERDDESDEDDDGMDWEDATAHPVASSSKPEPEIGDISVSLNEEGGYIEPEISLATGKKGPSKRERQFRVLTHCLHVQSLMWHNTVRNSWLNDKEVQSILVNGLGDGVKREITRWRENMGTLTKEELDAKKSAAAKVKARKEKKGKETSKTRDWGYETAHLEQGVPNLSQGDPLLRLLKVVTAYWRKRFTVTAPAFRKQGYMPLKRLREEIKHWEKNREDCDEHGERIENIEAFRKLAKSCEGSRDVGAQLFVALLRGIGLEARMVANLQPAGTGFSKAEEANEKKSKQTKKTEVNLDATAWEGEADSTSQKKAKTSKKAPPKLKNEKPNRKSSRGNKSEPIQLEDSDSALSEPPSDLDNATQDDLDHDDDDDLSIIDVTPATRKKPGKKYDCDLAFPTYWAEVCSPVSHKWIPVDPIVLSTIASTDELLQTFEPRGKKAENAKQVICYTIAHNSDGSAKDVTVRYIKKHQLPGKTKGMRILAEKVPIYNKRGKVKKYESYDWFRTVMSPYDRPQKRRTTADDLEEQTDLKPFKPAKEVKEIEKESLQWYKQSAEFVLEQHLRREEAILPGAKPVKTFIAGKGDKAVEHPVYKRSDVVNCKTVESWHKEGRAVKVGEQPMKHVAVRAVTIVRKREMEEHFREHGEKLQQGLYGWDQTDWIIPPPIENGVIPKNAFGNMDVYVPTMVPEGAVHLPLKGSAKICRKLEIDYAEACTGFEFGKQRAVPVLTGVVVAEEHEILVRDAWKEHQKEVKRKEDVKRTAAALHWWRKMVMGMRIVERMRAEYNETSGDPDASNPFARKGAEGRKAEADLDEDAGAGGFFRPGHDEEEVPQTSRRDVDAKPPSEEDGGGGFFAESEDEAPEHHAADDGLLVEEDPDGADTSLRSSVAAMPFTPMSLQSAHMPQGASEPEDEDEDDDETETAGGFIADDEEVDAPASKKAHVERHAVSKPPKSTAKPNGRRSSRKAIVSTTTSDEDALSSLSELEETDDGVAREEETPALRRERSSPQVVIPLTKKPVKPAKRVSRARVAKKATPTKSQYFNHESDHQGDENEEDDSEPEVVKPSRTTARTRSKRS</sequence>
<evidence type="ECO:0000259" key="7">
    <source>
        <dbReference type="SMART" id="SM01030"/>
    </source>
</evidence>
<dbReference type="Pfam" id="PF10403">
    <property type="entry name" value="BHD_1"/>
    <property type="match status" value="1"/>
</dbReference>
<keyword evidence="3" id="KW-0227">DNA damage</keyword>
<dbReference type="SMART" id="SM01031">
    <property type="entry name" value="BHD_2"/>
    <property type="match status" value="1"/>
</dbReference>
<reference evidence="11 13" key="2">
    <citation type="submission" date="2023-09" db="EMBL/GenBank/DDBJ databases">
        <title>Complete-Gapless Cercospora beticola genome.</title>
        <authorList>
            <person name="Wyatt N.A."/>
            <person name="Spanner R.E."/>
            <person name="Bolton M.D."/>
        </authorList>
    </citation>
    <scope>NUCLEOTIDE SEQUENCE [LARGE SCALE GENOMIC DNA]</scope>
    <source>
        <strain evidence="11">Cb09-40</strain>
    </source>
</reference>
<dbReference type="EMBL" id="LKMD01000105">
    <property type="protein sequence ID" value="PIA92924.1"/>
    <property type="molecule type" value="Genomic_DNA"/>
</dbReference>
<feature type="compositionally biased region" description="Basic and acidic residues" evidence="6">
    <location>
        <begin position="894"/>
        <end position="903"/>
    </location>
</feature>
<feature type="compositionally biased region" description="Acidic residues" evidence="6">
    <location>
        <begin position="1067"/>
        <end position="1083"/>
    </location>
</feature>
<dbReference type="Gene3D" id="3.30.70.2460">
    <property type="entry name" value="Rad4, beta-hairpin domain BHD3"/>
    <property type="match status" value="1"/>
</dbReference>
<proteinExistence type="inferred from homology"/>
<evidence type="ECO:0000256" key="1">
    <source>
        <dbReference type="ARBA" id="ARBA00004123"/>
    </source>
</evidence>
<dbReference type="Proteomes" id="UP001302367">
    <property type="component" value="Chromosome 4"/>
</dbReference>